<keyword evidence="21" id="KW-1185">Reference proteome</keyword>
<accession>A0ABD2AG08</accession>
<dbReference type="InterPro" id="IPR046857">
    <property type="entry name" value="Gemin6_Sm-like_dom"/>
</dbReference>
<evidence type="ECO:0000256" key="2">
    <source>
        <dbReference type="ARBA" id="ARBA00022553"/>
    </source>
</evidence>
<name>A0ABD2AG08_VESSQ</name>
<evidence type="ECO:0000313" key="20">
    <source>
        <dbReference type="EMBL" id="KAL2719561.1"/>
    </source>
</evidence>
<comment type="subcellular location">
    <subcellularLocation>
        <location evidence="13">Endomembrane system</location>
        <topology evidence="13">Single-pass type I membrane protein</topology>
    </subcellularLocation>
</comment>
<dbReference type="CDD" id="cd11722">
    <property type="entry name" value="SOAR"/>
    <property type="match status" value="1"/>
</dbReference>
<evidence type="ECO:0000259" key="18">
    <source>
        <dbReference type="PROSITE" id="PS52001"/>
    </source>
</evidence>
<dbReference type="Pfam" id="PF20417">
    <property type="entry name" value="Gemin6_C"/>
    <property type="match status" value="1"/>
</dbReference>
<evidence type="ECO:0000256" key="5">
    <source>
        <dbReference type="ARBA" id="ARBA00022723"/>
    </source>
</evidence>
<dbReference type="GO" id="GO:0012505">
    <property type="term" value="C:endomembrane system"/>
    <property type="evidence" value="ECO:0007669"/>
    <property type="project" value="UniProtKB-SubCell"/>
</dbReference>
<evidence type="ECO:0000256" key="15">
    <source>
        <dbReference type="SAM" id="MobiDB-lite"/>
    </source>
</evidence>
<feature type="signal peptide" evidence="16">
    <location>
        <begin position="1"/>
        <end position="27"/>
    </location>
</feature>
<keyword evidence="4" id="KW-0812">Transmembrane</keyword>
<feature type="domain" description="SAM" evidence="17">
    <location>
        <begin position="158"/>
        <end position="216"/>
    </location>
</feature>
<reference evidence="20 21" key="1">
    <citation type="journal article" date="2024" name="Ann. Entomol. Soc. Am.">
        <title>Genomic analyses of the southern and eastern yellowjacket wasps (Hymenoptera: Vespidae) reveal evolutionary signatures of social life.</title>
        <authorList>
            <person name="Catto M.A."/>
            <person name="Caine P.B."/>
            <person name="Orr S.E."/>
            <person name="Hunt B.G."/>
            <person name="Goodisman M.A.D."/>
        </authorList>
    </citation>
    <scope>NUCLEOTIDE SEQUENCE [LARGE SCALE GENOMIC DNA]</scope>
    <source>
        <strain evidence="20">233</strain>
        <tissue evidence="20">Head and thorax</tissue>
    </source>
</reference>
<evidence type="ECO:0000256" key="13">
    <source>
        <dbReference type="ARBA" id="ARBA00046288"/>
    </source>
</evidence>
<dbReference type="SUPFAM" id="SSF47769">
    <property type="entry name" value="SAM/Pointed domain"/>
    <property type="match status" value="1"/>
</dbReference>
<evidence type="ECO:0000256" key="4">
    <source>
        <dbReference type="ARBA" id="ARBA00022692"/>
    </source>
</evidence>
<dbReference type="GO" id="GO:0046872">
    <property type="term" value="F:metal ion binding"/>
    <property type="evidence" value="ECO:0007669"/>
    <property type="project" value="UniProtKB-KW"/>
</dbReference>
<dbReference type="Gene3D" id="2.30.30.100">
    <property type="match status" value="1"/>
</dbReference>
<keyword evidence="7" id="KW-0106">Calcium</keyword>
<keyword evidence="11" id="KW-0472">Membrane</keyword>
<evidence type="ECO:0000256" key="6">
    <source>
        <dbReference type="ARBA" id="ARBA00022729"/>
    </source>
</evidence>
<evidence type="ECO:0000256" key="16">
    <source>
        <dbReference type="SAM" id="SignalP"/>
    </source>
</evidence>
<dbReference type="InterPro" id="IPR032393">
    <property type="entry name" value="SOAR_STIM1/2"/>
</dbReference>
<evidence type="ECO:0000256" key="9">
    <source>
        <dbReference type="ARBA" id="ARBA00023054"/>
    </source>
</evidence>
<dbReference type="FunFam" id="1.10.238.180:FF:000001">
    <property type="entry name" value="Stromal interaction molecule 1"/>
    <property type="match status" value="1"/>
</dbReference>
<evidence type="ECO:0000259" key="19">
    <source>
        <dbReference type="PROSITE" id="PS52002"/>
    </source>
</evidence>
<organism evidence="20 21">
    <name type="scientific">Vespula squamosa</name>
    <name type="common">Southern yellow jacket</name>
    <name type="synonym">Wasp</name>
    <dbReference type="NCBI Taxonomy" id="30214"/>
    <lineage>
        <taxon>Eukaryota</taxon>
        <taxon>Metazoa</taxon>
        <taxon>Ecdysozoa</taxon>
        <taxon>Arthropoda</taxon>
        <taxon>Hexapoda</taxon>
        <taxon>Insecta</taxon>
        <taxon>Pterygota</taxon>
        <taxon>Neoptera</taxon>
        <taxon>Endopterygota</taxon>
        <taxon>Hymenoptera</taxon>
        <taxon>Apocrita</taxon>
        <taxon>Aculeata</taxon>
        <taxon>Vespoidea</taxon>
        <taxon>Vespidae</taxon>
        <taxon>Vespinae</taxon>
        <taxon>Vespula</taxon>
    </lineage>
</organism>
<evidence type="ECO:0000256" key="11">
    <source>
        <dbReference type="ARBA" id="ARBA00023136"/>
    </source>
</evidence>
<evidence type="ECO:0000256" key="1">
    <source>
        <dbReference type="ARBA" id="ARBA00022448"/>
    </source>
</evidence>
<dbReference type="InterPro" id="IPR037608">
    <property type="entry name" value="STIM1/2"/>
</dbReference>
<dbReference type="PANTHER" id="PTHR15136">
    <property type="entry name" value="STROMAL INTERACTION MOLECULE HOMOLOG"/>
    <property type="match status" value="1"/>
</dbReference>
<feature type="coiled-coil region" evidence="14">
    <location>
        <begin position="371"/>
        <end position="405"/>
    </location>
</feature>
<feature type="region of interest" description="Disordered" evidence="15">
    <location>
        <begin position="482"/>
        <end position="503"/>
    </location>
</feature>
<dbReference type="EMBL" id="JAUDFV010000149">
    <property type="protein sequence ID" value="KAL2719561.1"/>
    <property type="molecule type" value="Genomic_DNA"/>
</dbReference>
<dbReference type="InterPro" id="IPR047575">
    <property type="entry name" value="Sm"/>
</dbReference>
<dbReference type="PROSITE" id="PS52002">
    <property type="entry name" value="SM"/>
    <property type="match status" value="1"/>
</dbReference>
<keyword evidence="2" id="KW-0597">Phosphoprotein</keyword>
<dbReference type="GO" id="GO:0006816">
    <property type="term" value="P:calcium ion transport"/>
    <property type="evidence" value="ECO:0007669"/>
    <property type="project" value="UniProtKB-KW"/>
</dbReference>
<keyword evidence="5" id="KW-0479">Metal-binding</keyword>
<dbReference type="Pfam" id="PF25578">
    <property type="entry name" value="EF-hand_STIM1"/>
    <property type="match status" value="1"/>
</dbReference>
<dbReference type="SMART" id="SM00454">
    <property type="entry name" value="SAM"/>
    <property type="match status" value="1"/>
</dbReference>
<dbReference type="Proteomes" id="UP001607302">
    <property type="component" value="Unassembled WGS sequence"/>
</dbReference>
<evidence type="ECO:0000256" key="7">
    <source>
        <dbReference type="ARBA" id="ARBA00022837"/>
    </source>
</evidence>
<dbReference type="InterPro" id="IPR057835">
    <property type="entry name" value="EF-hand_STIM1/2"/>
</dbReference>
<keyword evidence="1" id="KW-0813">Transport</keyword>
<feature type="domain" description="Sm" evidence="19">
    <location>
        <begin position="695"/>
        <end position="762"/>
    </location>
</feature>
<comment type="caution">
    <text evidence="20">The sequence shown here is derived from an EMBL/GenBank/DDBJ whole genome shotgun (WGS) entry which is preliminary data.</text>
</comment>
<feature type="compositionally biased region" description="Polar residues" evidence="15">
    <location>
        <begin position="513"/>
        <end position="525"/>
    </location>
</feature>
<dbReference type="FunFam" id="1.10.150.50:FF:000009">
    <property type="entry name" value="Stromal interaction molecule 1"/>
    <property type="match status" value="1"/>
</dbReference>
<feature type="chain" id="PRO_5044805658" evidence="16">
    <location>
        <begin position="28"/>
        <end position="843"/>
    </location>
</feature>
<feature type="domain" description="AD" evidence="18">
    <location>
        <begin position="751"/>
        <end position="843"/>
    </location>
</feature>
<dbReference type="InterPro" id="IPR013761">
    <property type="entry name" value="SAM/pointed_sf"/>
</dbReference>
<sequence>MRGVVDADVIVLISVQLLYWCCDIVSASGGALDPNTHIQTGASSSSKASTFTASLADGLAQVVLHEPTTDTCNDDLTCLRMATQDRLGLEAIKLLHSQLDDDANGNIDLSESDDFLREELQYEAGYERRQRAFHHNDDMHISVRELWEAWLRSEVHNWTIEQTSEWLTTNVELPQYVPTFIQHRVTGATLPRLAVNNMHYLSNILGVKDPIHKQKIALKAMDVVLFGPPKDTGHGIKDLILITLLFGALIGCWYVYQQKKSSQKHLHRMMKDMESLHKAELALEDLQKELERARMEQESATTEKKNLEKRLQDGSLGLHTSYSDVEVSQLKAEIEMLKVELQRAEGELEDRCWSPPAGLQHWLQLTHEIENKAYTKKKISAEKQLQQAREACEKLRKKRSSLVGAFVSTHGKSIDEVDKSIVEARTSLNEVTLELQERVHRWKQIELLCGFNIINNNGLNYLETVLYRGASNGRGFGLRGRLSSQDDLDDETSSIYTSSSPGAAGMLESMNWKESSIPPDSSSGETGKDTPPEVVHFTVGDGNEESTMVPSNKEKTGMIRSYSQETNMAIVDDKTTSSFLSKTSYSENSLDTSEKSGYRAVIAKRPLKELPTVMSMDDETLSTDSNSTADNEELKLPESNMLQINSRHIPDMHLKIIIRKNYRLRSVEVNEYTIMVDMCSTKEDLNKFSHNIYKNNPLLFKSYIGKEAKITTDNGVVYTGIVYTVDPVSESVVLLQTKEDNHQNLQIVFGHAIKSIELTTQTETSMPELFQVPINQLSLSDIAKRKNIVKQYLLENRFPVTDINDILYIEDSVSIKPPYDTEHCESTNTIILNRIQNILRSVK</sequence>
<evidence type="ECO:0000256" key="8">
    <source>
        <dbReference type="ARBA" id="ARBA00022989"/>
    </source>
</evidence>
<gene>
    <name evidence="20" type="ORF">V1478_011023</name>
</gene>
<evidence type="ECO:0000256" key="10">
    <source>
        <dbReference type="ARBA" id="ARBA00023065"/>
    </source>
</evidence>
<dbReference type="Gene3D" id="1.20.5.340">
    <property type="match status" value="1"/>
</dbReference>
<dbReference type="GO" id="GO:0051049">
    <property type="term" value="P:regulation of transport"/>
    <property type="evidence" value="ECO:0007669"/>
    <property type="project" value="UniProtKB-ARBA"/>
</dbReference>
<evidence type="ECO:0000256" key="12">
    <source>
        <dbReference type="ARBA" id="ARBA00023180"/>
    </source>
</evidence>
<dbReference type="InterPro" id="IPR047574">
    <property type="entry name" value="AD"/>
</dbReference>
<dbReference type="AlphaFoldDB" id="A0ABD2AG08"/>
<proteinExistence type="predicted"/>
<dbReference type="Gene3D" id="1.10.238.180">
    <property type="match status" value="1"/>
</dbReference>
<dbReference type="FunFam" id="1.10.287.3550:FF:000002">
    <property type="entry name" value="Stromal interaction molecule homolog"/>
    <property type="match status" value="1"/>
</dbReference>
<dbReference type="Pfam" id="PF07647">
    <property type="entry name" value="SAM_2"/>
    <property type="match status" value="1"/>
</dbReference>
<dbReference type="PROSITE" id="PS50105">
    <property type="entry name" value="SAM_DOMAIN"/>
    <property type="match status" value="1"/>
</dbReference>
<dbReference type="Pfam" id="PF06372">
    <property type="entry name" value="Gemin6"/>
    <property type="match status" value="1"/>
</dbReference>
<keyword evidence="3" id="KW-0109">Calcium transport</keyword>
<evidence type="ECO:0000256" key="14">
    <source>
        <dbReference type="SAM" id="Coils"/>
    </source>
</evidence>
<keyword evidence="12" id="KW-0325">Glycoprotein</keyword>
<dbReference type="CDD" id="cd09504">
    <property type="entry name" value="SAM_STIM-1_2-like"/>
    <property type="match status" value="1"/>
</dbReference>
<dbReference type="Gene3D" id="1.10.150.50">
    <property type="entry name" value="Transcription Factor, Ets-1"/>
    <property type="match status" value="1"/>
</dbReference>
<keyword evidence="9 14" id="KW-0175">Coiled coil</keyword>
<keyword evidence="8" id="KW-1133">Transmembrane helix</keyword>
<protein>
    <submittedName>
        <fullName evidence="20">Stromal interaction molecule isoform X1</fullName>
    </submittedName>
</protein>
<dbReference type="FunFam" id="1.20.5.340:FF:000033">
    <property type="entry name" value="Stromal interaction molecule"/>
    <property type="match status" value="1"/>
</dbReference>
<dbReference type="PROSITE" id="PS52001">
    <property type="entry name" value="AD"/>
    <property type="match status" value="1"/>
</dbReference>
<evidence type="ECO:0000259" key="17">
    <source>
        <dbReference type="PROSITE" id="PS50105"/>
    </source>
</evidence>
<dbReference type="Pfam" id="PF16533">
    <property type="entry name" value="SOAR"/>
    <property type="match status" value="1"/>
</dbReference>
<feature type="region of interest" description="Disordered" evidence="15">
    <location>
        <begin position="513"/>
        <end position="532"/>
    </location>
</feature>
<dbReference type="PANTHER" id="PTHR15136:SF5">
    <property type="entry name" value="STROMAL INTERACTION MOLECULE HOMOLOG"/>
    <property type="match status" value="1"/>
</dbReference>
<evidence type="ECO:0000256" key="3">
    <source>
        <dbReference type="ARBA" id="ARBA00022568"/>
    </source>
</evidence>
<keyword evidence="6 16" id="KW-0732">Signal</keyword>
<dbReference type="InterPro" id="IPR001660">
    <property type="entry name" value="SAM"/>
</dbReference>
<dbReference type="CDD" id="cd11676">
    <property type="entry name" value="Gemin6"/>
    <property type="match status" value="1"/>
</dbReference>
<evidence type="ECO:0000313" key="21">
    <source>
        <dbReference type="Proteomes" id="UP001607302"/>
    </source>
</evidence>
<feature type="coiled-coil region" evidence="14">
    <location>
        <begin position="269"/>
        <end position="347"/>
    </location>
</feature>
<keyword evidence="10" id="KW-0406">Ion transport</keyword>
<dbReference type="Gene3D" id="1.10.287.3550">
    <property type="match status" value="1"/>
</dbReference>
<dbReference type="InterPro" id="IPR046856">
    <property type="entry name" value="Gemin6_C"/>
</dbReference>